<dbReference type="Pfam" id="PF00756">
    <property type="entry name" value="Esterase"/>
    <property type="match status" value="1"/>
</dbReference>
<feature type="signal peptide" evidence="1">
    <location>
        <begin position="1"/>
        <end position="24"/>
    </location>
</feature>
<dbReference type="InterPro" id="IPR029058">
    <property type="entry name" value="AB_hydrolase_fold"/>
</dbReference>
<dbReference type="SUPFAM" id="SSF53474">
    <property type="entry name" value="alpha/beta-Hydrolases"/>
    <property type="match status" value="1"/>
</dbReference>
<protein>
    <submittedName>
        <fullName evidence="2">Alpha/beta hydrolase</fullName>
    </submittedName>
</protein>
<organism evidence="2 3">
    <name type="scientific">Nocardia thailandica</name>
    <dbReference type="NCBI Taxonomy" id="257275"/>
    <lineage>
        <taxon>Bacteria</taxon>
        <taxon>Bacillati</taxon>
        <taxon>Actinomycetota</taxon>
        <taxon>Actinomycetes</taxon>
        <taxon>Mycobacteriales</taxon>
        <taxon>Nocardiaceae</taxon>
        <taxon>Nocardia</taxon>
    </lineage>
</organism>
<dbReference type="PANTHER" id="PTHR48098">
    <property type="entry name" value="ENTEROCHELIN ESTERASE-RELATED"/>
    <property type="match status" value="1"/>
</dbReference>
<accession>A0ABW6PLG8</accession>
<dbReference type="EMBL" id="JBIAMX010000005">
    <property type="protein sequence ID" value="MFF0543237.1"/>
    <property type="molecule type" value="Genomic_DNA"/>
</dbReference>
<dbReference type="Gene3D" id="3.40.50.1820">
    <property type="entry name" value="alpha/beta hydrolase"/>
    <property type="match status" value="1"/>
</dbReference>
<dbReference type="PANTHER" id="PTHR48098:SF1">
    <property type="entry name" value="DIACYLGLYCEROL ACYLTRANSFERASE_MYCOLYLTRANSFERASE AG85A"/>
    <property type="match status" value="1"/>
</dbReference>
<comment type="caution">
    <text evidence="2">The sequence shown here is derived from an EMBL/GenBank/DDBJ whole genome shotgun (WGS) entry which is preliminary data.</text>
</comment>
<keyword evidence="2" id="KW-0378">Hydrolase</keyword>
<sequence length="343" mass="35947">MTVRRSWTALLAVALVVAAPIAWAGPGGPRATTAPDGSHVVSAERGADGLVELTVYSAAMDRTVPVAVLPAADPDAPAPVLYLLNGVDGGLPDAGDWRAGNNWFTRTDAAALFRDEQVTVVMPIGGQGSFFADWRADDPVLGRNRWSTFLTAELAPVIDAAFHGTGIAGLAGPAMAGPAVFRLAAADPARYRAIGAFSGCVRTSDPAGRAMVHTVVSVRHGDAANMWGPPDAPAWADNDAYLHAERLRGVSIYVSTGNGLPGPLDTLDGPGIDDDLYTLADQMVVGGGLDGVAAVCTRQLRDRLTELGIPATFDFRPSGTHSWGYWAEDLRNAWPGMRAALQR</sequence>
<dbReference type="RefSeq" id="WP_387699910.1">
    <property type="nucleotide sequence ID" value="NZ_JBIAMX010000005.1"/>
</dbReference>
<feature type="chain" id="PRO_5045262343" evidence="1">
    <location>
        <begin position="25"/>
        <end position="343"/>
    </location>
</feature>
<proteinExistence type="predicted"/>
<dbReference type="GO" id="GO:0016787">
    <property type="term" value="F:hydrolase activity"/>
    <property type="evidence" value="ECO:0007669"/>
    <property type="project" value="UniProtKB-KW"/>
</dbReference>
<reference evidence="2 3" key="1">
    <citation type="submission" date="2024-10" db="EMBL/GenBank/DDBJ databases">
        <title>The Natural Products Discovery Center: Release of the First 8490 Sequenced Strains for Exploring Actinobacteria Biosynthetic Diversity.</title>
        <authorList>
            <person name="Kalkreuter E."/>
            <person name="Kautsar S.A."/>
            <person name="Yang D."/>
            <person name="Bader C.D."/>
            <person name="Teijaro C.N."/>
            <person name="Fluegel L."/>
            <person name="Davis C.M."/>
            <person name="Simpson J.R."/>
            <person name="Lauterbach L."/>
            <person name="Steele A.D."/>
            <person name="Gui C."/>
            <person name="Meng S."/>
            <person name="Li G."/>
            <person name="Viehrig K."/>
            <person name="Ye F."/>
            <person name="Su P."/>
            <person name="Kiefer A.F."/>
            <person name="Nichols A."/>
            <person name="Cepeda A.J."/>
            <person name="Yan W."/>
            <person name="Fan B."/>
            <person name="Jiang Y."/>
            <person name="Adhikari A."/>
            <person name="Zheng C.-J."/>
            <person name="Schuster L."/>
            <person name="Cowan T.M."/>
            <person name="Smanski M.J."/>
            <person name="Chevrette M.G."/>
            <person name="De Carvalho L.P.S."/>
            <person name="Shen B."/>
        </authorList>
    </citation>
    <scope>NUCLEOTIDE SEQUENCE [LARGE SCALE GENOMIC DNA]</scope>
    <source>
        <strain evidence="2 3">NPDC004045</strain>
    </source>
</reference>
<dbReference type="InterPro" id="IPR050583">
    <property type="entry name" value="Mycobacterial_A85_antigen"/>
</dbReference>
<name>A0ABW6PLG8_9NOCA</name>
<dbReference type="InterPro" id="IPR000801">
    <property type="entry name" value="Esterase-like"/>
</dbReference>
<keyword evidence="1" id="KW-0732">Signal</keyword>
<evidence type="ECO:0000313" key="2">
    <source>
        <dbReference type="EMBL" id="MFF0543237.1"/>
    </source>
</evidence>
<keyword evidence="3" id="KW-1185">Reference proteome</keyword>
<dbReference type="Proteomes" id="UP001601444">
    <property type="component" value="Unassembled WGS sequence"/>
</dbReference>
<evidence type="ECO:0000256" key="1">
    <source>
        <dbReference type="SAM" id="SignalP"/>
    </source>
</evidence>
<gene>
    <name evidence="2" type="ORF">ACFYTF_10400</name>
</gene>
<evidence type="ECO:0000313" key="3">
    <source>
        <dbReference type="Proteomes" id="UP001601444"/>
    </source>
</evidence>